<protein>
    <recommendedName>
        <fullName evidence="3">Reverse transcriptase domain-containing protein</fullName>
    </recommendedName>
</protein>
<comment type="caution">
    <text evidence="1">The sequence shown here is derived from an EMBL/GenBank/DDBJ whole genome shotgun (WGS) entry which is preliminary data.</text>
</comment>
<sequence>MEVDSSIIRSLWRNHEVGWSYSSSLGQSGGIITMWNEGSARPISSFKGEGYLELKLAWKSDIYYAVNVYSACGISLKRKIWSELIKLKRKLSDGLWIMGGNCFSWFSGDGKTMSRGELGGNILQWLKLKNGMVDSVEDIKEAIISFFKNKFAEPESSRPLLEGCSFKTLFVTEAEYFEAPFSEDEIKSAVWSCDGAKSSGPDGFTFVFVKKCWFILKEDIISFVKDFHRHAYLPKVVTSSFLALIPKVAHPINLGEYRPICLVGSLYKILAKLLAARLKRLIGGLISQCQSAFVPGVWNWGDIGVPLLLQDLVSDNIRSLKVLLAVVFPIMGSNDNISWNTDKSTIYCVREAYQLMLHNRVHDLLSIDPEKAFSFL</sequence>
<keyword evidence="2" id="KW-1185">Reference proteome</keyword>
<dbReference type="InterPro" id="IPR052343">
    <property type="entry name" value="Retrotransposon-Effector_Assoc"/>
</dbReference>
<dbReference type="Proteomes" id="UP001058974">
    <property type="component" value="Chromosome 5"/>
</dbReference>
<name>A0A9D4X560_PEA</name>
<proteinExistence type="predicted"/>
<accession>A0A9D4X560</accession>
<reference evidence="1 2" key="1">
    <citation type="journal article" date="2022" name="Nat. Genet.">
        <title>Improved pea reference genome and pan-genome highlight genomic features and evolutionary characteristics.</title>
        <authorList>
            <person name="Yang T."/>
            <person name="Liu R."/>
            <person name="Luo Y."/>
            <person name="Hu S."/>
            <person name="Wang D."/>
            <person name="Wang C."/>
            <person name="Pandey M.K."/>
            <person name="Ge S."/>
            <person name="Xu Q."/>
            <person name="Li N."/>
            <person name="Li G."/>
            <person name="Huang Y."/>
            <person name="Saxena R.K."/>
            <person name="Ji Y."/>
            <person name="Li M."/>
            <person name="Yan X."/>
            <person name="He Y."/>
            <person name="Liu Y."/>
            <person name="Wang X."/>
            <person name="Xiang C."/>
            <person name="Varshney R.K."/>
            <person name="Ding H."/>
            <person name="Gao S."/>
            <person name="Zong X."/>
        </authorList>
    </citation>
    <scope>NUCLEOTIDE SEQUENCE [LARGE SCALE GENOMIC DNA]</scope>
    <source>
        <strain evidence="1 2">cv. Zhongwan 6</strain>
    </source>
</reference>
<gene>
    <name evidence="1" type="ORF">KIW84_057170</name>
</gene>
<evidence type="ECO:0000313" key="2">
    <source>
        <dbReference type="Proteomes" id="UP001058974"/>
    </source>
</evidence>
<dbReference type="Gramene" id="Psat05G0717000-T1">
    <property type="protein sequence ID" value="KAI5412396.1"/>
    <property type="gene ID" value="KIW84_057170"/>
</dbReference>
<evidence type="ECO:0008006" key="3">
    <source>
        <dbReference type="Google" id="ProtNLM"/>
    </source>
</evidence>
<dbReference type="PANTHER" id="PTHR46890">
    <property type="entry name" value="NON-LTR RETROLELEMENT REVERSE TRANSCRIPTASE-LIKE PROTEIN-RELATED"/>
    <property type="match status" value="1"/>
</dbReference>
<organism evidence="1 2">
    <name type="scientific">Pisum sativum</name>
    <name type="common">Garden pea</name>
    <name type="synonym">Lathyrus oleraceus</name>
    <dbReference type="NCBI Taxonomy" id="3888"/>
    <lineage>
        <taxon>Eukaryota</taxon>
        <taxon>Viridiplantae</taxon>
        <taxon>Streptophyta</taxon>
        <taxon>Embryophyta</taxon>
        <taxon>Tracheophyta</taxon>
        <taxon>Spermatophyta</taxon>
        <taxon>Magnoliopsida</taxon>
        <taxon>eudicotyledons</taxon>
        <taxon>Gunneridae</taxon>
        <taxon>Pentapetalae</taxon>
        <taxon>rosids</taxon>
        <taxon>fabids</taxon>
        <taxon>Fabales</taxon>
        <taxon>Fabaceae</taxon>
        <taxon>Papilionoideae</taxon>
        <taxon>50 kb inversion clade</taxon>
        <taxon>NPAAA clade</taxon>
        <taxon>Hologalegina</taxon>
        <taxon>IRL clade</taxon>
        <taxon>Fabeae</taxon>
        <taxon>Lathyrus</taxon>
    </lineage>
</organism>
<dbReference type="AlphaFoldDB" id="A0A9D4X560"/>
<dbReference type="PANTHER" id="PTHR46890:SF50">
    <property type="entry name" value="RNA-DIRECTED DNA POLYMERASE, EUKARYOTA, REVERSE TRANSCRIPTASE ZINC-BINDING DOMAIN PROTEIN-RELATED"/>
    <property type="match status" value="1"/>
</dbReference>
<dbReference type="EMBL" id="JAMSHJ010000005">
    <property type="protein sequence ID" value="KAI5412396.1"/>
    <property type="molecule type" value="Genomic_DNA"/>
</dbReference>
<evidence type="ECO:0000313" key="1">
    <source>
        <dbReference type="EMBL" id="KAI5412396.1"/>
    </source>
</evidence>